<evidence type="ECO:0000313" key="2">
    <source>
        <dbReference type="Proteomes" id="UP001295444"/>
    </source>
</evidence>
<dbReference type="AlphaFoldDB" id="A0AAD1WRA7"/>
<keyword evidence="2" id="KW-1185">Reference proteome</keyword>
<protein>
    <submittedName>
        <fullName evidence="1">Uncharacterized protein</fullName>
    </submittedName>
</protein>
<dbReference type="EMBL" id="OW240921">
    <property type="protein sequence ID" value="CAH2319872.1"/>
    <property type="molecule type" value="Genomic_DNA"/>
</dbReference>
<reference evidence="1" key="1">
    <citation type="submission" date="2022-03" db="EMBL/GenBank/DDBJ databases">
        <authorList>
            <person name="Alioto T."/>
            <person name="Alioto T."/>
            <person name="Gomez Garrido J."/>
        </authorList>
    </citation>
    <scope>NUCLEOTIDE SEQUENCE</scope>
</reference>
<evidence type="ECO:0000313" key="1">
    <source>
        <dbReference type="EMBL" id="CAH2319872.1"/>
    </source>
</evidence>
<proteinExistence type="predicted"/>
<accession>A0AAD1WRA7</accession>
<sequence>MATRLRDTLTTIPSPLTSLTHNPKIAGGLPPKDVAELGGSDWTYMKQLCSATKLKPLLELAPDGTPSHMGRFGYHQIQHYYQSITGSLPSLNGNAHQETDP</sequence>
<dbReference type="Proteomes" id="UP001295444">
    <property type="component" value="Chromosome 10"/>
</dbReference>
<name>A0AAD1WRA7_PELCU</name>
<gene>
    <name evidence="1" type="ORF">PECUL_23A025305</name>
</gene>
<organism evidence="1 2">
    <name type="scientific">Pelobates cultripes</name>
    <name type="common">Western spadefoot toad</name>
    <dbReference type="NCBI Taxonomy" id="61616"/>
    <lineage>
        <taxon>Eukaryota</taxon>
        <taxon>Metazoa</taxon>
        <taxon>Chordata</taxon>
        <taxon>Craniata</taxon>
        <taxon>Vertebrata</taxon>
        <taxon>Euteleostomi</taxon>
        <taxon>Amphibia</taxon>
        <taxon>Batrachia</taxon>
        <taxon>Anura</taxon>
        <taxon>Pelobatoidea</taxon>
        <taxon>Pelobatidae</taxon>
        <taxon>Pelobates</taxon>
    </lineage>
</organism>